<organismHost>
    <name type="scientific">Gallus gallus</name>
    <name type="common">Chicken</name>
    <dbReference type="NCBI Taxonomy" id="9031"/>
</organismHost>
<evidence type="ECO:0000313" key="1">
    <source>
        <dbReference type="EMBL" id="ABB04463.1"/>
    </source>
</evidence>
<feature type="non-terminal residue" evidence="1">
    <location>
        <position position="1"/>
    </location>
</feature>
<protein>
    <submittedName>
        <fullName evidence="1">Glycoprotein E</fullName>
    </submittedName>
</protein>
<name>Q38J96_ILTV</name>
<feature type="non-terminal residue" evidence="1">
    <location>
        <position position="66"/>
    </location>
</feature>
<accession>Q38J96</accession>
<proteinExistence type="predicted"/>
<organism evidence="1">
    <name type="scientific">Infectious laryngotracheitis virus</name>
    <name type="common">ILTV</name>
    <name type="synonym">Gallid herpesvirus 1</name>
    <dbReference type="NCBI Taxonomy" id="10386"/>
    <lineage>
        <taxon>Viruses</taxon>
        <taxon>Duplodnaviria</taxon>
        <taxon>Heunggongvirae</taxon>
        <taxon>Peploviricota</taxon>
        <taxon>Herviviricetes</taxon>
        <taxon>Herpesvirales</taxon>
        <taxon>Orthoherpesviridae</taxon>
        <taxon>Alphaherpesvirinae</taxon>
        <taxon>Iltovirus</taxon>
        <taxon>Iltovirus gallidalpha1</taxon>
    </lineage>
</organism>
<sequence>GYCRSERTVMGWSYTVLGKRNSPRVVSKRTSLEGPMNKVVIAVPDQWTKRVTIMYFVVRGEGDPLG</sequence>
<dbReference type="EMBL" id="DQ223072">
    <property type="protein sequence ID" value="ABB04463.1"/>
    <property type="molecule type" value="Genomic_DNA"/>
</dbReference>
<reference evidence="1" key="2">
    <citation type="journal article" date="2008" name="J. Virol. Methods">
        <title>Development and validation of nested-PCR for the diagnosis of clinical and subclinical infectious laryngotracheitis.</title>
        <authorList>
            <person name="Chacon J.L."/>
            <person name="Ferreira A.J."/>
        </authorList>
    </citation>
    <scope>NUCLEOTIDE SEQUENCE</scope>
    <source>
        <strain evidence="1">15</strain>
    </source>
</reference>
<reference evidence="1" key="1">
    <citation type="submission" date="2005-09" db="EMBL/GenBank/DDBJ databases">
        <title>Molecular epidemiology of ILTV in Brazil.</title>
        <authorList>
            <person name="Chacon J.L.V."/>
            <person name="Villarreal L.Y.B."/>
            <person name="Brandao P.E."/>
            <person name="Ferreira C.A."/>
            <person name="Ferreira A.J.P."/>
        </authorList>
    </citation>
    <scope>NUCLEOTIDE SEQUENCE</scope>
    <source>
        <strain evidence="1">15</strain>
    </source>
</reference>